<evidence type="ECO:0000256" key="1">
    <source>
        <dbReference type="ARBA" id="ARBA00004141"/>
    </source>
</evidence>
<name>A0ABW2E0R4_9ACTN</name>
<dbReference type="Proteomes" id="UP001596409">
    <property type="component" value="Unassembled WGS sequence"/>
</dbReference>
<feature type="transmembrane region" description="Helical" evidence="8">
    <location>
        <begin position="27"/>
        <end position="48"/>
    </location>
</feature>
<keyword evidence="3 8" id="KW-0812">Transmembrane</keyword>
<feature type="signal peptide" evidence="9">
    <location>
        <begin position="1"/>
        <end position="17"/>
    </location>
</feature>
<evidence type="ECO:0000256" key="6">
    <source>
        <dbReference type="ARBA" id="ARBA00023251"/>
    </source>
</evidence>
<organism evidence="10 11">
    <name type="scientific">Streptomyces viridiviolaceus</name>
    <dbReference type="NCBI Taxonomy" id="68282"/>
    <lineage>
        <taxon>Bacteria</taxon>
        <taxon>Bacillati</taxon>
        <taxon>Actinomycetota</taxon>
        <taxon>Actinomycetes</taxon>
        <taxon>Kitasatosporales</taxon>
        <taxon>Streptomycetaceae</taxon>
        <taxon>Streptomyces</taxon>
    </lineage>
</organism>
<keyword evidence="6" id="KW-0046">Antibiotic resistance</keyword>
<evidence type="ECO:0000256" key="2">
    <source>
        <dbReference type="ARBA" id="ARBA00022448"/>
    </source>
</evidence>
<dbReference type="EMBL" id="JBHSYM010000036">
    <property type="protein sequence ID" value="MFC7013716.1"/>
    <property type="molecule type" value="Genomic_DNA"/>
</dbReference>
<keyword evidence="9" id="KW-0732">Signal</keyword>
<keyword evidence="4 8" id="KW-1133">Transmembrane helix</keyword>
<evidence type="ECO:0000256" key="8">
    <source>
        <dbReference type="SAM" id="Phobius"/>
    </source>
</evidence>
<gene>
    <name evidence="10" type="ORF">ACFQMH_18715</name>
</gene>
<keyword evidence="5 8" id="KW-0472">Membrane</keyword>
<feature type="region of interest" description="Disordered" evidence="7">
    <location>
        <begin position="112"/>
        <end position="223"/>
    </location>
</feature>
<accession>A0ABW2E0R4</accession>
<comment type="caution">
    <text evidence="10">The sequence shown here is derived from an EMBL/GenBank/DDBJ whole genome shotgun (WGS) entry which is preliminary data.</text>
</comment>
<feature type="transmembrane region" description="Helical" evidence="8">
    <location>
        <begin position="60"/>
        <end position="79"/>
    </location>
</feature>
<evidence type="ECO:0000313" key="11">
    <source>
        <dbReference type="Proteomes" id="UP001596409"/>
    </source>
</evidence>
<evidence type="ECO:0000256" key="7">
    <source>
        <dbReference type="SAM" id="MobiDB-lite"/>
    </source>
</evidence>
<evidence type="ECO:0000256" key="9">
    <source>
        <dbReference type="SAM" id="SignalP"/>
    </source>
</evidence>
<keyword evidence="2" id="KW-0813">Transport</keyword>
<proteinExistence type="predicted"/>
<evidence type="ECO:0000256" key="3">
    <source>
        <dbReference type="ARBA" id="ARBA00022692"/>
    </source>
</evidence>
<dbReference type="PANTHER" id="PTHR42718:SF9">
    <property type="entry name" value="MAJOR FACILITATOR SUPERFAMILY MULTIDRUG TRANSPORTER MFSC"/>
    <property type="match status" value="1"/>
</dbReference>
<reference evidence="11" key="1">
    <citation type="journal article" date="2019" name="Int. J. Syst. Evol. Microbiol.">
        <title>The Global Catalogue of Microorganisms (GCM) 10K type strain sequencing project: providing services to taxonomists for standard genome sequencing and annotation.</title>
        <authorList>
            <consortium name="The Broad Institute Genomics Platform"/>
            <consortium name="The Broad Institute Genome Sequencing Center for Infectious Disease"/>
            <person name="Wu L."/>
            <person name="Ma J."/>
        </authorList>
    </citation>
    <scope>NUCLEOTIDE SEQUENCE [LARGE SCALE GENOMIC DNA]</scope>
    <source>
        <strain evidence="11">JCM 4855</strain>
    </source>
</reference>
<evidence type="ECO:0000313" key="10">
    <source>
        <dbReference type="EMBL" id="MFC7013716.1"/>
    </source>
</evidence>
<dbReference type="PANTHER" id="PTHR42718">
    <property type="entry name" value="MAJOR FACILITATOR SUPERFAMILY MULTIDRUG TRANSPORTER MFSC"/>
    <property type="match status" value="1"/>
</dbReference>
<keyword evidence="11" id="KW-1185">Reference proteome</keyword>
<comment type="subcellular location">
    <subcellularLocation>
        <location evidence="1">Membrane</location>
        <topology evidence="1">Multi-pass membrane protein</topology>
    </subcellularLocation>
</comment>
<protein>
    <submittedName>
        <fullName evidence="10">Uncharacterized protein</fullName>
    </submittedName>
</protein>
<evidence type="ECO:0000256" key="5">
    <source>
        <dbReference type="ARBA" id="ARBA00023136"/>
    </source>
</evidence>
<sequence length="355" mass="36934">MLVGLAVVSMVLTAALAAEPKAPEGRKLDVAGQVTFALGLILVLYGAVEGPESGWTTLPVMLSFALGALSLAAFVVVELGAESPIFDLRLFRNRAFTVSSAAAVVGMRARRTPGGRTFAPAAASGEPGLGVHSGTPAGIRSRSRVGTASAGDRPTLVLGHPTGGSGSSERPTATRGEGRRNPPRRPVPPGATPGRTTWAREPMNRPCPASRRPRPRSAPRKSRTNAVIIGAAASVIVTVVTTGAVVVQATDDDNKPATTTTASSMPKDAAEPAVEEPEPGADVRGARRLGFTIELRTTRRQRFGSAGCNLTVEPELSYTGIDGIDPDAVYEITYEISGDEDGPVVETAELSVRRR</sequence>
<dbReference type="RefSeq" id="WP_229880375.1">
    <property type="nucleotide sequence ID" value="NZ_BMWA01000002.1"/>
</dbReference>
<feature type="compositionally biased region" description="Basic residues" evidence="7">
    <location>
        <begin position="211"/>
        <end position="223"/>
    </location>
</feature>
<feature type="region of interest" description="Disordered" evidence="7">
    <location>
        <begin position="253"/>
        <end position="281"/>
    </location>
</feature>
<evidence type="ECO:0000256" key="4">
    <source>
        <dbReference type="ARBA" id="ARBA00022989"/>
    </source>
</evidence>
<feature type="transmembrane region" description="Helical" evidence="8">
    <location>
        <begin position="226"/>
        <end position="247"/>
    </location>
</feature>
<feature type="chain" id="PRO_5045181920" evidence="9">
    <location>
        <begin position="18"/>
        <end position="355"/>
    </location>
</feature>